<feature type="region of interest" description="Disordered" evidence="1">
    <location>
        <begin position="86"/>
        <end position="143"/>
    </location>
</feature>
<accession>A0A5J4TSJ6</accession>
<sequence>MLTYVKSKRRYQDQERRIAQLIEEEGEGKSLLFQLHAQAKIQRKDLISLQKEFQELSQVQLDIQTTLGSAVDGANEQIITMNEQWDQKLKEREDDDSELSDSDEDDDEDDDDSELDSVEESEIRINKEKEKNKKKKQIAEQKQNEKSLIQQKLNIGQMQRDTLRMLAMPLMIDDASGLQKVVGLLLNFGESAVRLTKVE</sequence>
<evidence type="ECO:0000313" key="2">
    <source>
        <dbReference type="EMBL" id="KAA6361526.1"/>
    </source>
</evidence>
<feature type="compositionally biased region" description="Acidic residues" evidence="1">
    <location>
        <begin position="93"/>
        <end position="120"/>
    </location>
</feature>
<organism evidence="2 3">
    <name type="scientific">Streblomastix strix</name>
    <dbReference type="NCBI Taxonomy" id="222440"/>
    <lineage>
        <taxon>Eukaryota</taxon>
        <taxon>Metamonada</taxon>
        <taxon>Preaxostyla</taxon>
        <taxon>Oxymonadida</taxon>
        <taxon>Streblomastigidae</taxon>
        <taxon>Streblomastix</taxon>
    </lineage>
</organism>
<proteinExistence type="predicted"/>
<dbReference type="AlphaFoldDB" id="A0A5J4TSJ6"/>
<evidence type="ECO:0000256" key="1">
    <source>
        <dbReference type="SAM" id="MobiDB-lite"/>
    </source>
</evidence>
<dbReference type="EMBL" id="SNRW01025417">
    <property type="protein sequence ID" value="KAA6361526.1"/>
    <property type="molecule type" value="Genomic_DNA"/>
</dbReference>
<dbReference type="Proteomes" id="UP000324800">
    <property type="component" value="Unassembled WGS sequence"/>
</dbReference>
<feature type="compositionally biased region" description="Basic and acidic residues" evidence="1">
    <location>
        <begin position="121"/>
        <end position="143"/>
    </location>
</feature>
<comment type="caution">
    <text evidence="2">The sequence shown here is derived from an EMBL/GenBank/DDBJ whole genome shotgun (WGS) entry which is preliminary data.</text>
</comment>
<reference evidence="2 3" key="1">
    <citation type="submission" date="2019-03" db="EMBL/GenBank/DDBJ databases">
        <title>Single cell metagenomics reveals metabolic interactions within the superorganism composed of flagellate Streblomastix strix and complex community of Bacteroidetes bacteria on its surface.</title>
        <authorList>
            <person name="Treitli S.C."/>
            <person name="Kolisko M."/>
            <person name="Husnik F."/>
            <person name="Keeling P."/>
            <person name="Hampl V."/>
        </authorList>
    </citation>
    <scope>NUCLEOTIDE SEQUENCE [LARGE SCALE GENOMIC DNA]</scope>
    <source>
        <strain evidence="2">ST1C</strain>
    </source>
</reference>
<evidence type="ECO:0000313" key="3">
    <source>
        <dbReference type="Proteomes" id="UP000324800"/>
    </source>
</evidence>
<name>A0A5J4TSJ6_9EUKA</name>
<gene>
    <name evidence="2" type="ORF">EZS28_042947</name>
</gene>
<protein>
    <submittedName>
        <fullName evidence="2">Uncharacterized protein</fullName>
    </submittedName>
</protein>